<reference evidence="3" key="1">
    <citation type="journal article" date="2019" name="Sci. Rep.">
        <title>Draft genome of Tanacetum cinerariifolium, the natural source of mosquito coil.</title>
        <authorList>
            <person name="Yamashiro T."/>
            <person name="Shiraishi A."/>
            <person name="Satake H."/>
            <person name="Nakayama K."/>
        </authorList>
    </citation>
    <scope>NUCLEOTIDE SEQUENCE</scope>
</reference>
<organism evidence="3">
    <name type="scientific">Tanacetum cinerariifolium</name>
    <name type="common">Dalmatian daisy</name>
    <name type="synonym">Chrysanthemum cinerariifolium</name>
    <dbReference type="NCBI Taxonomy" id="118510"/>
    <lineage>
        <taxon>Eukaryota</taxon>
        <taxon>Viridiplantae</taxon>
        <taxon>Streptophyta</taxon>
        <taxon>Embryophyta</taxon>
        <taxon>Tracheophyta</taxon>
        <taxon>Spermatophyta</taxon>
        <taxon>Magnoliopsida</taxon>
        <taxon>eudicotyledons</taxon>
        <taxon>Gunneridae</taxon>
        <taxon>Pentapetalae</taxon>
        <taxon>asterids</taxon>
        <taxon>campanulids</taxon>
        <taxon>Asterales</taxon>
        <taxon>Asteraceae</taxon>
        <taxon>Asteroideae</taxon>
        <taxon>Anthemideae</taxon>
        <taxon>Anthemidinae</taxon>
        <taxon>Tanacetum</taxon>
    </lineage>
</organism>
<feature type="compositionally biased region" description="Basic and acidic residues" evidence="1">
    <location>
        <begin position="657"/>
        <end position="672"/>
    </location>
</feature>
<name>A0A6L2KS61_TANCI</name>
<dbReference type="EMBL" id="BKCJ010002923">
    <property type="protein sequence ID" value="GEU51809.1"/>
    <property type="molecule type" value="Genomic_DNA"/>
</dbReference>
<feature type="region of interest" description="Disordered" evidence="1">
    <location>
        <begin position="337"/>
        <end position="460"/>
    </location>
</feature>
<comment type="caution">
    <text evidence="3">The sequence shown here is derived from an EMBL/GenBank/DDBJ whole genome shotgun (WGS) entry which is preliminary data.</text>
</comment>
<dbReference type="CDD" id="cd09272">
    <property type="entry name" value="RNase_HI_RT_Ty1"/>
    <property type="match status" value="1"/>
</dbReference>
<evidence type="ECO:0000256" key="1">
    <source>
        <dbReference type="SAM" id="MobiDB-lite"/>
    </source>
</evidence>
<dbReference type="InterPro" id="IPR013103">
    <property type="entry name" value="RVT_2"/>
</dbReference>
<dbReference type="PANTHER" id="PTHR11439">
    <property type="entry name" value="GAG-POL-RELATED RETROTRANSPOSON"/>
    <property type="match status" value="1"/>
</dbReference>
<feature type="compositionally biased region" description="Basic and acidic residues" evidence="1">
    <location>
        <begin position="406"/>
        <end position="426"/>
    </location>
</feature>
<sequence length="1002" mass="113932">MVITLKWIYKVKQDELGGILNNKARLVARGYRQEEGIVFDESFVPVARLEAIRIFLAYAAYKNMVVYQMDVKTAFLNGNMREESAAISSMEAEYIALSDCCAQILWMRSQLTDYGLGFNKIPMYCDNKSAIALCCNNVQHSRSKHIDIIYHFIKEHVENVDRLGRSLMSTSTSYINHGDHLLQLSTSASVGKAQDFVYQVEHKDAKKSNEIYYPIFTKVIINFFMAKDPSIPRRNKNTQQFGAMLPIELINEDIRNSTAYKEYYAIALGTAPPKMKASVRKTQSGSDTTMSPPTATSIRLLTSAKGKQPAKSSKAKGLSVLFEVALTKAEQMKLATKRSMQQIHISQSSRSGTDEGTDIIPGVLDVPSDESDEEISWKSSDEDDDDDDVDDQSDDDDQESDNDGDEFVHPKLSTHDEEAKDEEKFDPIVQTPSHVEDSDNESHGMNVGGDERPDAKDDDEELYRDVNINMEGRDVQMTDVHTTQVHEDTHVTLTPVNPDGQQQITTTVVPLLVTAPTLPPPSIPIMSQVQQEQVKEQVKVQVSKILTKIEKTVNEQLEAKVLTRSSNSSKTSYDVADDLYELELKKILIKKMESNKSIHRSDEQRNLYKALVDAYECDKIILDIYGDTITLKRRCDDADKDEEPSAGSDRGSKRRREGKDPESTSSLKEKASKTAGKSTEGSKSHQKTARESAPVEEPMQTTQDLEKPSYQEFKTGVADDQPITPLATHGSIQPWISNLAKQADSRTSFNELTDTPVDFSAFLMNRLKVDTLTPELLASLTYKLMKGSCKSLVELEFFLEEVYKATTDELDWNNPKGQQYPHNLLKPLPLIPNSRGRRVIPFNHFINKDLEYLRGGASSRKYTTSVTKTKTIDYGHIKWIEDLIVEWHDYKHLDWITMHRDDDKLYKFKEGDFKRLRIQDIKEMLLLLKLNLTKPDTYRTDLKRKEAYTAYSNPRGIIYQNKDKQNRLMRIDESYKFSDGTLNDVRTALDDRFKGIQMKYLP</sequence>
<protein>
    <submittedName>
        <fullName evidence="3">Retrovirus-related Pol polyprotein from transposon TNT 1-94</fullName>
    </submittedName>
</protein>
<dbReference type="PANTHER" id="PTHR11439:SF483">
    <property type="entry name" value="PEPTIDE SYNTHASE GLIP-LIKE, PUTATIVE (AFU_ORTHOLOGUE AFUA_3G12920)-RELATED"/>
    <property type="match status" value="1"/>
</dbReference>
<evidence type="ECO:0000313" key="3">
    <source>
        <dbReference type="EMBL" id="GEU51809.1"/>
    </source>
</evidence>
<feature type="region of interest" description="Disordered" evidence="1">
    <location>
        <begin position="637"/>
        <end position="709"/>
    </location>
</feature>
<proteinExistence type="predicted"/>
<dbReference type="Pfam" id="PF07727">
    <property type="entry name" value="RVT_2"/>
    <property type="match status" value="1"/>
</dbReference>
<feature type="compositionally biased region" description="Acidic residues" evidence="1">
    <location>
        <begin position="381"/>
        <end position="405"/>
    </location>
</feature>
<dbReference type="AlphaFoldDB" id="A0A6L2KS61"/>
<gene>
    <name evidence="3" type="ORF">Tci_023787</name>
</gene>
<evidence type="ECO:0000259" key="2">
    <source>
        <dbReference type="Pfam" id="PF07727"/>
    </source>
</evidence>
<feature type="compositionally biased region" description="Polar residues" evidence="1">
    <location>
        <begin position="338"/>
        <end position="351"/>
    </location>
</feature>
<feature type="domain" description="Reverse transcriptase Ty1/copia-type" evidence="2">
    <location>
        <begin position="3"/>
        <end position="83"/>
    </location>
</feature>
<accession>A0A6L2KS61</accession>